<keyword evidence="1" id="KW-1133">Transmembrane helix</keyword>
<feature type="transmembrane region" description="Helical" evidence="1">
    <location>
        <begin position="296"/>
        <end position="320"/>
    </location>
</feature>
<name>A0A8H8CNG5_PSICU</name>
<accession>A0A8H8CNG5</accession>
<feature type="transmembrane region" description="Helical" evidence="1">
    <location>
        <begin position="77"/>
        <end position="97"/>
    </location>
</feature>
<dbReference type="OrthoDB" id="2923771at2759"/>
<keyword evidence="1" id="KW-0812">Transmembrane</keyword>
<evidence type="ECO:0000313" key="2">
    <source>
        <dbReference type="EMBL" id="KAG5171798.1"/>
    </source>
</evidence>
<gene>
    <name evidence="2" type="ORF">JR316_003886</name>
</gene>
<sequence>MLGHIAEKIQSTSPRVLSSWRRSSRSAAPVQSRPLAVHGKRRPFSLEAIKAIFVVASRSIRRYCIPRNDVIQFTLNWTMLVGTCLTGFVFFALHMTVKPTQFVAPMDMDPSLFQPDVNLTAEVVSVDPVSRTIIMNWYPELVDQSCNISDPIIVDIFIPKVLLDATSPSFSTDTDDNAVIRMNNTALCFALDQNYISFRTVTKLVASKEFLVAESIGTQRTFQSYPFDVYVAPFTFYSENLATPGVTKPLRVSQSFGIAVNFEISLIRYFVAMPYIHTEQNLQFYLKIERSTATKAFVVIVAITNWITAVTFLTILASTLVYHPHEIYSELFVVPVGAVFAFSSVRSNLPGAPAGFGATIDLYTILPVLVIMSFCSVALLLTVLYRRIKEEKAKHIKITGDDASSQP</sequence>
<comment type="caution">
    <text evidence="2">The sequence shown here is derived from an EMBL/GenBank/DDBJ whole genome shotgun (WGS) entry which is preliminary data.</text>
</comment>
<organism evidence="2">
    <name type="scientific">Psilocybe cubensis</name>
    <name type="common">Psychedelic mushroom</name>
    <name type="synonym">Stropharia cubensis</name>
    <dbReference type="NCBI Taxonomy" id="181762"/>
    <lineage>
        <taxon>Eukaryota</taxon>
        <taxon>Fungi</taxon>
        <taxon>Dikarya</taxon>
        <taxon>Basidiomycota</taxon>
        <taxon>Agaricomycotina</taxon>
        <taxon>Agaricomycetes</taxon>
        <taxon>Agaricomycetidae</taxon>
        <taxon>Agaricales</taxon>
        <taxon>Agaricineae</taxon>
        <taxon>Strophariaceae</taxon>
        <taxon>Psilocybe</taxon>
    </lineage>
</organism>
<protein>
    <recommendedName>
        <fullName evidence="3">Transmembrane protein</fullName>
    </recommendedName>
</protein>
<feature type="transmembrane region" description="Helical" evidence="1">
    <location>
        <begin position="365"/>
        <end position="385"/>
    </location>
</feature>
<dbReference type="EMBL" id="JAFIQS010000003">
    <property type="protein sequence ID" value="KAG5171798.1"/>
    <property type="molecule type" value="Genomic_DNA"/>
</dbReference>
<evidence type="ECO:0008006" key="3">
    <source>
        <dbReference type="Google" id="ProtNLM"/>
    </source>
</evidence>
<dbReference type="AlphaFoldDB" id="A0A8H8CNG5"/>
<reference evidence="2" key="1">
    <citation type="submission" date="2021-02" db="EMBL/GenBank/DDBJ databases">
        <title>Psilocybe cubensis genome.</title>
        <authorList>
            <person name="Mckernan K.J."/>
            <person name="Crawford S."/>
            <person name="Trippe A."/>
            <person name="Kane L.T."/>
            <person name="Mclaughlin S."/>
        </authorList>
    </citation>
    <scope>NUCLEOTIDE SEQUENCE [LARGE SCALE GENOMIC DNA]</scope>
    <source>
        <strain evidence="2">MGC-MH-2018</strain>
    </source>
</reference>
<keyword evidence="1" id="KW-0472">Membrane</keyword>
<proteinExistence type="predicted"/>
<evidence type="ECO:0000256" key="1">
    <source>
        <dbReference type="SAM" id="Phobius"/>
    </source>
</evidence>